<feature type="region of interest" description="Disordered" evidence="5">
    <location>
        <begin position="1"/>
        <end position="26"/>
    </location>
</feature>
<evidence type="ECO:0000256" key="2">
    <source>
        <dbReference type="ARBA" id="ARBA00022737"/>
    </source>
</evidence>
<reference evidence="7" key="1">
    <citation type="journal article" date="2023" name="DNA Res.">
        <title>Chromosome-level genome assembly of Phrynocephalus forsythii using third-generation DNA sequencing and Hi-C analysis.</title>
        <authorList>
            <person name="Qi Y."/>
            <person name="Zhao W."/>
            <person name="Zhao Y."/>
            <person name="Niu C."/>
            <person name="Cao S."/>
            <person name="Zhang Y."/>
        </authorList>
    </citation>
    <scope>NUCLEOTIDE SEQUENCE</scope>
    <source>
        <tissue evidence="7">Muscle</tissue>
    </source>
</reference>
<dbReference type="InterPro" id="IPR001179">
    <property type="entry name" value="PPIase_FKBP_dom"/>
</dbReference>
<dbReference type="GO" id="GO:0003755">
    <property type="term" value="F:peptidyl-prolyl cis-trans isomerase activity"/>
    <property type="evidence" value="ECO:0007669"/>
    <property type="project" value="UniProtKB-KW"/>
</dbReference>
<feature type="domain" description="PPIase FKBP-type" evidence="6">
    <location>
        <begin position="57"/>
        <end position="146"/>
    </location>
</feature>
<keyword evidence="4" id="KW-0413">Isomerase</keyword>
<dbReference type="Proteomes" id="UP001142489">
    <property type="component" value="Unassembled WGS sequence"/>
</dbReference>
<dbReference type="EMBL" id="JAPFRF010000006">
    <property type="protein sequence ID" value="KAJ7329685.1"/>
    <property type="molecule type" value="Genomic_DNA"/>
</dbReference>
<dbReference type="PANTHER" id="PTHR46674:SF1">
    <property type="entry name" value="INACTIVE PEPTIDYL-PROLYL CIS-TRANS ISOMERASE FKBP6"/>
    <property type="match status" value="1"/>
</dbReference>
<gene>
    <name evidence="7" type="ORF">JRQ81_015859</name>
</gene>
<dbReference type="SUPFAM" id="SSF48452">
    <property type="entry name" value="TPR-like"/>
    <property type="match status" value="1"/>
</dbReference>
<sequence>MEDGGRDGSETRPNGTVGAGDAGSYHRMGQRMQDITGDGGVLKEIIQAGYGETVPDDASVLVKFSGYLEHMDRPFDTNCFRKNPKLMKLGEDITLHGMEVGLLTMKKGELARYLFKPKYAFGVLGCPPLIPPNATVMFEIELLDFLDSAESDRFFNMTPEQQRRFPLQKVLKVAETEREFGNYLFRQKHFKEAKKRYKRASSILNHVHAKEDEQVIVDATKLLIFLNLSFTYLKLERPTRALAYGEKALGIDEKNVKALFRCGQACLCLSEYERARDYLVKAQKMQPFNHDINNELKKLASCYSDYMTKEKEMCCRMFSSLSCPSAEEDSKILLLELQPLIAHTVGNWALIMALFILKKIEAGCEERRSNITLVFSCERADGKDLPFTAYPFSCLLQYAA</sequence>
<dbReference type="InterPro" id="IPR042282">
    <property type="entry name" value="FKBP6/shu"/>
</dbReference>
<dbReference type="SMART" id="SM00028">
    <property type="entry name" value="TPR"/>
    <property type="match status" value="3"/>
</dbReference>
<keyword evidence="4" id="KW-0697">Rotamase</keyword>
<evidence type="ECO:0000256" key="5">
    <source>
        <dbReference type="SAM" id="MobiDB-lite"/>
    </source>
</evidence>
<dbReference type="GO" id="GO:0007283">
    <property type="term" value="P:spermatogenesis"/>
    <property type="evidence" value="ECO:0007669"/>
    <property type="project" value="TreeGrafter"/>
</dbReference>
<keyword evidence="8" id="KW-1185">Reference proteome</keyword>
<evidence type="ECO:0000256" key="1">
    <source>
        <dbReference type="ARBA" id="ARBA00009648"/>
    </source>
</evidence>
<dbReference type="OrthoDB" id="8116123at2759"/>
<dbReference type="GO" id="GO:0034587">
    <property type="term" value="P:piRNA processing"/>
    <property type="evidence" value="ECO:0007669"/>
    <property type="project" value="TreeGrafter"/>
</dbReference>
<dbReference type="SUPFAM" id="SSF54534">
    <property type="entry name" value="FKBP-like"/>
    <property type="match status" value="1"/>
</dbReference>
<dbReference type="PANTHER" id="PTHR46674">
    <property type="entry name" value="INACTIVE PEPTIDYL-PROLYL CIS-TRANS ISOMERASE FKBP6"/>
    <property type="match status" value="1"/>
</dbReference>
<accession>A0A9Q0XVN2</accession>
<evidence type="ECO:0000259" key="6">
    <source>
        <dbReference type="PROSITE" id="PS50059"/>
    </source>
</evidence>
<dbReference type="Gene3D" id="1.25.40.10">
    <property type="entry name" value="Tetratricopeptide repeat domain"/>
    <property type="match status" value="1"/>
</dbReference>
<name>A0A9Q0XVN2_9SAUR</name>
<dbReference type="GO" id="GO:0051879">
    <property type="term" value="F:Hsp90 protein binding"/>
    <property type="evidence" value="ECO:0007669"/>
    <property type="project" value="TreeGrafter"/>
</dbReference>
<protein>
    <recommendedName>
        <fullName evidence="4">peptidylprolyl isomerase</fullName>
        <ecNumber evidence="4">5.2.1.8</ecNumber>
    </recommendedName>
</protein>
<comment type="catalytic activity">
    <reaction evidence="4">
        <text>[protein]-peptidylproline (omega=180) = [protein]-peptidylproline (omega=0)</text>
        <dbReference type="Rhea" id="RHEA:16237"/>
        <dbReference type="Rhea" id="RHEA-COMP:10747"/>
        <dbReference type="Rhea" id="RHEA-COMP:10748"/>
        <dbReference type="ChEBI" id="CHEBI:83833"/>
        <dbReference type="ChEBI" id="CHEBI:83834"/>
        <dbReference type="EC" id="5.2.1.8"/>
    </reaction>
</comment>
<keyword evidence="2" id="KW-0677">Repeat</keyword>
<dbReference type="GO" id="GO:0005737">
    <property type="term" value="C:cytoplasm"/>
    <property type="evidence" value="ECO:0007669"/>
    <property type="project" value="TreeGrafter"/>
</dbReference>
<dbReference type="PROSITE" id="PS50059">
    <property type="entry name" value="FKBP_PPIASE"/>
    <property type="match status" value="1"/>
</dbReference>
<dbReference type="InterPro" id="IPR019734">
    <property type="entry name" value="TPR_rpt"/>
</dbReference>
<dbReference type="FunFam" id="3.10.50.40:FF:000030">
    <property type="entry name" value="Peptidylprolyl isomerase"/>
    <property type="match status" value="1"/>
</dbReference>
<comment type="caution">
    <text evidence="7">The sequence shown here is derived from an EMBL/GenBank/DDBJ whole genome shotgun (WGS) entry which is preliminary data.</text>
</comment>
<dbReference type="AlphaFoldDB" id="A0A9Q0XVN2"/>
<evidence type="ECO:0000256" key="4">
    <source>
        <dbReference type="PROSITE-ProRule" id="PRU00277"/>
    </source>
</evidence>
<feature type="compositionally biased region" description="Basic and acidic residues" evidence="5">
    <location>
        <begin position="1"/>
        <end position="10"/>
    </location>
</feature>
<organism evidence="7 8">
    <name type="scientific">Phrynocephalus forsythii</name>
    <dbReference type="NCBI Taxonomy" id="171643"/>
    <lineage>
        <taxon>Eukaryota</taxon>
        <taxon>Metazoa</taxon>
        <taxon>Chordata</taxon>
        <taxon>Craniata</taxon>
        <taxon>Vertebrata</taxon>
        <taxon>Euteleostomi</taxon>
        <taxon>Lepidosauria</taxon>
        <taxon>Squamata</taxon>
        <taxon>Bifurcata</taxon>
        <taxon>Unidentata</taxon>
        <taxon>Episquamata</taxon>
        <taxon>Toxicofera</taxon>
        <taxon>Iguania</taxon>
        <taxon>Acrodonta</taxon>
        <taxon>Agamidae</taxon>
        <taxon>Agaminae</taxon>
        <taxon>Phrynocephalus</taxon>
    </lineage>
</organism>
<evidence type="ECO:0000256" key="3">
    <source>
        <dbReference type="ARBA" id="ARBA00022803"/>
    </source>
</evidence>
<comment type="similarity">
    <text evidence="1">Belongs to the FKBP6 family.</text>
</comment>
<dbReference type="EC" id="5.2.1.8" evidence="4"/>
<dbReference type="Pfam" id="PF00254">
    <property type="entry name" value="FKBP_C"/>
    <property type="match status" value="1"/>
</dbReference>
<keyword evidence="3" id="KW-0802">TPR repeat</keyword>
<proteinExistence type="inferred from homology"/>
<evidence type="ECO:0000313" key="8">
    <source>
        <dbReference type="Proteomes" id="UP001142489"/>
    </source>
</evidence>
<evidence type="ECO:0000313" key="7">
    <source>
        <dbReference type="EMBL" id="KAJ7329685.1"/>
    </source>
</evidence>
<dbReference type="Gene3D" id="3.10.50.40">
    <property type="match status" value="1"/>
</dbReference>
<dbReference type="InterPro" id="IPR011990">
    <property type="entry name" value="TPR-like_helical_dom_sf"/>
</dbReference>
<dbReference type="InterPro" id="IPR046357">
    <property type="entry name" value="PPIase_dom_sf"/>
</dbReference>